<keyword evidence="3" id="KW-1185">Reference proteome</keyword>
<proteinExistence type="predicted"/>
<evidence type="ECO:0000259" key="1">
    <source>
        <dbReference type="Pfam" id="PF24769"/>
    </source>
</evidence>
<dbReference type="EMBL" id="LR999452">
    <property type="protein sequence ID" value="CAE5962893.1"/>
    <property type="molecule type" value="Genomic_DNA"/>
</dbReference>
<dbReference type="AlphaFoldDB" id="A0A8S1ZNY7"/>
<evidence type="ECO:0000313" key="3">
    <source>
        <dbReference type="Proteomes" id="UP000682877"/>
    </source>
</evidence>
<feature type="domain" description="At2g29880-like C-terminal" evidence="1">
    <location>
        <begin position="137"/>
        <end position="177"/>
    </location>
</feature>
<gene>
    <name evidence="2" type="ORF">AARE701A_LOCUS4523</name>
</gene>
<dbReference type="InterPro" id="IPR056253">
    <property type="entry name" value="At2g29880-like_C"/>
</dbReference>
<dbReference type="Pfam" id="PF24769">
    <property type="entry name" value="At2g29880_C"/>
    <property type="match status" value="1"/>
</dbReference>
<evidence type="ECO:0000313" key="2">
    <source>
        <dbReference type="EMBL" id="CAE5962893.1"/>
    </source>
</evidence>
<dbReference type="PANTHER" id="PTHR47864:SF8">
    <property type="entry name" value="MYB_SANT-LIKE DOMAIN-CONTAINING PROTEIN"/>
    <property type="match status" value="1"/>
</dbReference>
<accession>A0A8S1ZNY7</accession>
<reference evidence="2" key="1">
    <citation type="submission" date="2021-01" db="EMBL/GenBank/DDBJ databases">
        <authorList>
            <person name="Bezrukov I."/>
        </authorList>
    </citation>
    <scope>NUCLEOTIDE SEQUENCE</scope>
</reference>
<dbReference type="InterPro" id="IPR055314">
    <property type="entry name" value="At2g29880-like"/>
</dbReference>
<name>A0A8S1ZNY7_ARAAE</name>
<dbReference type="Proteomes" id="UP000682877">
    <property type="component" value="Chromosome 2"/>
</dbReference>
<protein>
    <recommendedName>
        <fullName evidence="1">At2g29880-like C-terminal domain-containing protein</fullName>
    </recommendedName>
</protein>
<organism evidence="2 3">
    <name type="scientific">Arabidopsis arenosa</name>
    <name type="common">Sand rock-cress</name>
    <name type="synonym">Cardaminopsis arenosa</name>
    <dbReference type="NCBI Taxonomy" id="38785"/>
    <lineage>
        <taxon>Eukaryota</taxon>
        <taxon>Viridiplantae</taxon>
        <taxon>Streptophyta</taxon>
        <taxon>Embryophyta</taxon>
        <taxon>Tracheophyta</taxon>
        <taxon>Spermatophyta</taxon>
        <taxon>Magnoliopsida</taxon>
        <taxon>eudicotyledons</taxon>
        <taxon>Gunneridae</taxon>
        <taxon>Pentapetalae</taxon>
        <taxon>rosids</taxon>
        <taxon>malvids</taxon>
        <taxon>Brassicales</taxon>
        <taxon>Brassicaceae</taxon>
        <taxon>Camelineae</taxon>
        <taxon>Arabidopsis</taxon>
    </lineage>
</organism>
<dbReference type="PANTHER" id="PTHR47864">
    <property type="entry name" value="TRANSMEMBRANE PROTEIN"/>
    <property type="match status" value="1"/>
</dbReference>
<sequence>MRDATFDDFEDLRLIFGSNVATGRNAVGLGDSIDVDASQVGDDDETHDLNRVHIMDDTQGIPYDETSMLDVFSSLEKSRAEKLPQRKKARTNAFSANMVMDEVNTVTEFGNQIVGMIQKRWEKEAEEKEVENKANNVWDAIKETPDLDMDLRYETMTLVHSLGMKSGFMHMSTIERK</sequence>